<accession>A0A9D5AGI7</accession>
<organism evidence="1 2">
    <name type="scientific">Pisum sativum</name>
    <name type="common">Garden pea</name>
    <name type="synonym">Lathyrus oleraceus</name>
    <dbReference type="NCBI Taxonomy" id="3888"/>
    <lineage>
        <taxon>Eukaryota</taxon>
        <taxon>Viridiplantae</taxon>
        <taxon>Streptophyta</taxon>
        <taxon>Embryophyta</taxon>
        <taxon>Tracheophyta</taxon>
        <taxon>Spermatophyta</taxon>
        <taxon>Magnoliopsida</taxon>
        <taxon>eudicotyledons</taxon>
        <taxon>Gunneridae</taxon>
        <taxon>Pentapetalae</taxon>
        <taxon>rosids</taxon>
        <taxon>fabids</taxon>
        <taxon>Fabales</taxon>
        <taxon>Fabaceae</taxon>
        <taxon>Papilionoideae</taxon>
        <taxon>50 kb inversion clade</taxon>
        <taxon>NPAAA clade</taxon>
        <taxon>Hologalegina</taxon>
        <taxon>IRL clade</taxon>
        <taxon>Fabeae</taxon>
        <taxon>Lathyrus</taxon>
    </lineage>
</organism>
<comment type="caution">
    <text evidence="1">The sequence shown here is derived from an EMBL/GenBank/DDBJ whole genome shotgun (WGS) entry which is preliminary data.</text>
</comment>
<name>A0A9D5AGI7_PEA</name>
<dbReference type="Gramene" id="Psat05G0611000-T1">
    <property type="protein sequence ID" value="KAI5410842.1"/>
    <property type="gene ID" value="KIW84_056110"/>
</dbReference>
<dbReference type="Proteomes" id="UP001058974">
    <property type="component" value="Chromosome 5"/>
</dbReference>
<reference evidence="1 2" key="1">
    <citation type="journal article" date="2022" name="Nat. Genet.">
        <title>Improved pea reference genome and pan-genome highlight genomic features and evolutionary characteristics.</title>
        <authorList>
            <person name="Yang T."/>
            <person name="Liu R."/>
            <person name="Luo Y."/>
            <person name="Hu S."/>
            <person name="Wang D."/>
            <person name="Wang C."/>
            <person name="Pandey M.K."/>
            <person name="Ge S."/>
            <person name="Xu Q."/>
            <person name="Li N."/>
            <person name="Li G."/>
            <person name="Huang Y."/>
            <person name="Saxena R.K."/>
            <person name="Ji Y."/>
            <person name="Li M."/>
            <person name="Yan X."/>
            <person name="He Y."/>
            <person name="Liu Y."/>
            <person name="Wang X."/>
            <person name="Xiang C."/>
            <person name="Varshney R.K."/>
            <person name="Ding H."/>
            <person name="Gao S."/>
            <person name="Zong X."/>
        </authorList>
    </citation>
    <scope>NUCLEOTIDE SEQUENCE [LARGE SCALE GENOMIC DNA]</scope>
    <source>
        <strain evidence="1 2">cv. Zhongwan 6</strain>
    </source>
</reference>
<proteinExistence type="predicted"/>
<protein>
    <submittedName>
        <fullName evidence="1">Uncharacterized protein</fullName>
    </submittedName>
</protein>
<dbReference type="EMBL" id="JAMSHJ010000005">
    <property type="protein sequence ID" value="KAI5410842.1"/>
    <property type="molecule type" value="Genomic_DNA"/>
</dbReference>
<evidence type="ECO:0000313" key="2">
    <source>
        <dbReference type="Proteomes" id="UP001058974"/>
    </source>
</evidence>
<evidence type="ECO:0000313" key="1">
    <source>
        <dbReference type="EMBL" id="KAI5410842.1"/>
    </source>
</evidence>
<sequence length="285" mass="32151">MVCGLPQLSISIVTCVDCINGKQHRDSIPRKINWRATQKLELIHSDICGPISLMSNSNKREIGETRDEGVGEMGDDYSDGEERVRRPPAWMNDYVSGEGLSDDEAHLAIMVSTDPLSFEEAVETTQHLFFECTFAIKIWNWLMTALSLCLPINSMEDLWSITDGSWAPQCKITILSAIINYVNSIWFSRNQGRFNNKQVQWKYCIATIISDASWTGNHSTKASRISMVDFSILKSFNVTLHSPKAPVIKEVMWSPLLRDWIKYNTDGAFSGVPGIGSYIGIFRNE</sequence>
<keyword evidence="2" id="KW-1185">Reference proteome</keyword>
<dbReference type="AlphaFoldDB" id="A0A9D5AGI7"/>
<gene>
    <name evidence="1" type="ORF">KIW84_056110</name>
</gene>